<evidence type="ECO:0000313" key="12">
    <source>
        <dbReference type="RefSeq" id="XP_017976444.1"/>
    </source>
</evidence>
<dbReference type="GeneID" id="108661961"/>
<name>A0AB32WC43_THECC</name>
<evidence type="ECO:0000256" key="3">
    <source>
        <dbReference type="ARBA" id="ARBA00022614"/>
    </source>
</evidence>
<dbReference type="InterPro" id="IPR046956">
    <property type="entry name" value="RLP23-like"/>
</dbReference>
<keyword evidence="3" id="KW-0433">Leucine-rich repeat</keyword>
<keyword evidence="6" id="KW-0677">Repeat</keyword>
<organism evidence="11 12">
    <name type="scientific">Theobroma cacao</name>
    <name type="common">Cacao</name>
    <name type="synonym">Cocoa</name>
    <dbReference type="NCBI Taxonomy" id="3641"/>
    <lineage>
        <taxon>Eukaryota</taxon>
        <taxon>Viridiplantae</taxon>
        <taxon>Streptophyta</taxon>
        <taxon>Embryophyta</taxon>
        <taxon>Tracheophyta</taxon>
        <taxon>Spermatophyta</taxon>
        <taxon>Magnoliopsida</taxon>
        <taxon>eudicotyledons</taxon>
        <taxon>Gunneridae</taxon>
        <taxon>Pentapetalae</taxon>
        <taxon>rosids</taxon>
        <taxon>malvids</taxon>
        <taxon>Malvales</taxon>
        <taxon>Malvaceae</taxon>
        <taxon>Byttnerioideae</taxon>
        <taxon>Theobroma</taxon>
    </lineage>
</organism>
<dbReference type="GO" id="GO:0016020">
    <property type="term" value="C:membrane"/>
    <property type="evidence" value="ECO:0007669"/>
    <property type="project" value="UniProtKB-SubCell"/>
</dbReference>
<reference evidence="12" key="2">
    <citation type="submission" date="2025-08" db="UniProtKB">
        <authorList>
            <consortium name="RefSeq"/>
        </authorList>
    </citation>
    <scope>IDENTIFICATION</scope>
</reference>
<dbReference type="SUPFAM" id="SSF52047">
    <property type="entry name" value="RNI-like"/>
    <property type="match status" value="1"/>
</dbReference>
<evidence type="ECO:0000256" key="1">
    <source>
        <dbReference type="ARBA" id="ARBA00004479"/>
    </source>
</evidence>
<dbReference type="AlphaFoldDB" id="A0AB32WC43"/>
<evidence type="ECO:0000256" key="9">
    <source>
        <dbReference type="ARBA" id="ARBA00023170"/>
    </source>
</evidence>
<dbReference type="PANTHER" id="PTHR48061">
    <property type="entry name" value="LEUCINE-RICH REPEAT RECEPTOR PROTEIN KINASE EMS1-LIKE-RELATED"/>
    <property type="match status" value="1"/>
</dbReference>
<keyword evidence="7" id="KW-1133">Transmembrane helix</keyword>
<dbReference type="InterPro" id="IPR032675">
    <property type="entry name" value="LRR_dom_sf"/>
</dbReference>
<dbReference type="InterPro" id="IPR001611">
    <property type="entry name" value="Leu-rich_rpt"/>
</dbReference>
<keyword evidence="10" id="KW-0325">Glycoprotein</keyword>
<sequence length="477" mass="52691">MSKNLAYIDLSHNKLTGEVQSYDWKGLQNLTHIDLSHNSLYGNIPSSLLALQLLKKVKLSNNQFNGKVIDVPNAPQSLLDTLDLSSNQLQGPIPNYSTLASFPKITRLELASCGLKVFPDLKNQARLTYLDLSDNQISGEVPNWIWNVGNGLLQHLNLSFDQLVSLQKPYQIPGLSVLDLHSNKLSGNIPTLPPSASYLDYSRNNFTSSLPPNISSCLSCTIFFSLSSNGLKGFIPNSICDAGYLQVLDLSNSSLTGAVPKCLIERIVSLGVPNLRGNSLSGNIPDAFLSHCSIQTLNVNGYELEGKIPRSLARCKMLEVLDLGNNRISDSFPCHLKNISTLRILVLRANEFHGKIGCPAIMAPRPKHQIVDIAHHSFKGRLPEKWLTTWEAMMVDDDEAQLSVKHLQFEVLKLTQWNLLSARHNSYHERSNNGAGAIPPSLRKLQQLESVDLSSNNLCGSIPQQLAKLNFLAFLDL</sequence>
<gene>
    <name evidence="12" type="primary">LOC108661961</name>
</gene>
<keyword evidence="9" id="KW-0675">Receptor</keyword>
<dbReference type="PANTHER" id="PTHR48061:SF2">
    <property type="entry name" value="RECEPTOR LIKE PROTEIN 30-LIKE"/>
    <property type="match status" value="1"/>
</dbReference>
<keyword evidence="8" id="KW-0472">Membrane</keyword>
<dbReference type="Gene3D" id="3.80.10.10">
    <property type="entry name" value="Ribonuclease Inhibitor"/>
    <property type="match status" value="2"/>
</dbReference>
<keyword evidence="4" id="KW-0812">Transmembrane</keyword>
<dbReference type="PRINTS" id="PR00019">
    <property type="entry name" value="LEURICHRPT"/>
</dbReference>
<evidence type="ECO:0000256" key="6">
    <source>
        <dbReference type="ARBA" id="ARBA00022737"/>
    </source>
</evidence>
<evidence type="ECO:0000256" key="2">
    <source>
        <dbReference type="ARBA" id="ARBA00009592"/>
    </source>
</evidence>
<dbReference type="FunFam" id="3.80.10.10:FF:000041">
    <property type="entry name" value="LRR receptor-like serine/threonine-protein kinase ERECTA"/>
    <property type="match status" value="1"/>
</dbReference>
<evidence type="ECO:0000256" key="8">
    <source>
        <dbReference type="ARBA" id="ARBA00023136"/>
    </source>
</evidence>
<comment type="similarity">
    <text evidence="2">Belongs to the RLP family.</text>
</comment>
<dbReference type="Pfam" id="PF00560">
    <property type="entry name" value="LRR_1"/>
    <property type="match status" value="6"/>
</dbReference>
<evidence type="ECO:0000256" key="4">
    <source>
        <dbReference type="ARBA" id="ARBA00022692"/>
    </source>
</evidence>
<evidence type="ECO:0000256" key="5">
    <source>
        <dbReference type="ARBA" id="ARBA00022729"/>
    </source>
</evidence>
<evidence type="ECO:0000313" key="11">
    <source>
        <dbReference type="Proteomes" id="UP000694886"/>
    </source>
</evidence>
<dbReference type="Proteomes" id="UP000694886">
    <property type="component" value="Chromosome 5"/>
</dbReference>
<dbReference type="KEGG" id="tcc:108661961"/>
<proteinExistence type="inferred from homology"/>
<keyword evidence="5" id="KW-0732">Signal</keyword>
<reference evidence="11" key="1">
    <citation type="journal article" date="1997" name="Nucleic Acids Res.">
        <title>tRNAscan-SE: a program for improved detection of transfer RNA genes in genomic sequence.</title>
        <authorList>
            <person name="Lowe T.M."/>
            <person name="Eddy S.R."/>
        </authorList>
    </citation>
    <scope>NUCLEOTIDE SEQUENCE [LARGE SCALE GENOMIC DNA]</scope>
    <source>
        <strain evidence="11">r\B97-61/B2</strain>
    </source>
</reference>
<accession>A0AB32WC43</accession>
<comment type="subcellular location">
    <subcellularLocation>
        <location evidence="1">Membrane</location>
        <topology evidence="1">Single-pass type I membrane protein</topology>
    </subcellularLocation>
</comment>
<dbReference type="Gramene" id="Tc05v2_t011060.1">
    <property type="protein sequence ID" value="Tc05v2_p011060.1"/>
    <property type="gene ID" value="Tc05v2_g011060"/>
</dbReference>
<dbReference type="RefSeq" id="XP_017976444.1">
    <property type="nucleotide sequence ID" value="XM_018120955.1"/>
</dbReference>
<evidence type="ECO:0000256" key="10">
    <source>
        <dbReference type="ARBA" id="ARBA00023180"/>
    </source>
</evidence>
<evidence type="ECO:0000256" key="7">
    <source>
        <dbReference type="ARBA" id="ARBA00022989"/>
    </source>
</evidence>
<protein>
    <submittedName>
        <fullName evidence="12">Leucine-rich repeat receptor protein kinase EMS1-like</fullName>
    </submittedName>
</protein>